<dbReference type="InterPro" id="IPR005135">
    <property type="entry name" value="Endo/exonuclease/phosphatase"/>
</dbReference>
<reference evidence="2" key="2">
    <citation type="submission" date="2023-06" db="EMBL/GenBank/DDBJ databases">
        <authorList>
            <person name="Ma L."/>
            <person name="Liu K.-W."/>
            <person name="Li Z."/>
            <person name="Hsiao Y.-Y."/>
            <person name="Qi Y."/>
            <person name="Fu T."/>
            <person name="Tang G."/>
            <person name="Zhang D."/>
            <person name="Sun W.-H."/>
            <person name="Liu D.-K."/>
            <person name="Li Y."/>
            <person name="Chen G.-Z."/>
            <person name="Liu X.-D."/>
            <person name="Liao X.-Y."/>
            <person name="Jiang Y.-T."/>
            <person name="Yu X."/>
            <person name="Hao Y."/>
            <person name="Huang J."/>
            <person name="Zhao X.-W."/>
            <person name="Ke S."/>
            <person name="Chen Y.-Y."/>
            <person name="Wu W.-L."/>
            <person name="Hsu J.-L."/>
            <person name="Lin Y.-F."/>
            <person name="Huang M.-D."/>
            <person name="Li C.-Y."/>
            <person name="Huang L."/>
            <person name="Wang Z.-W."/>
            <person name="Zhao X."/>
            <person name="Zhong W.-Y."/>
            <person name="Peng D.-H."/>
            <person name="Ahmad S."/>
            <person name="Lan S."/>
            <person name="Zhang J.-S."/>
            <person name="Tsai W.-C."/>
            <person name="Van De Peer Y."/>
            <person name="Liu Z.-J."/>
        </authorList>
    </citation>
    <scope>NUCLEOTIDE SEQUENCE</scope>
    <source>
        <strain evidence="2">CP</strain>
        <tissue evidence="2">Leaves</tissue>
    </source>
</reference>
<dbReference type="InterPro" id="IPR000477">
    <property type="entry name" value="RT_dom"/>
</dbReference>
<name>A0AAV9E680_ACOCL</name>
<dbReference type="Gene3D" id="3.60.10.10">
    <property type="entry name" value="Endonuclease/exonuclease/phosphatase"/>
    <property type="match status" value="1"/>
</dbReference>
<comment type="caution">
    <text evidence="2">The sequence shown here is derived from an EMBL/GenBank/DDBJ whole genome shotgun (WGS) entry which is preliminary data.</text>
</comment>
<dbReference type="SUPFAM" id="SSF56672">
    <property type="entry name" value="DNA/RNA polymerases"/>
    <property type="match status" value="1"/>
</dbReference>
<dbReference type="AlphaFoldDB" id="A0AAV9E680"/>
<dbReference type="InterPro" id="IPR043502">
    <property type="entry name" value="DNA/RNA_pol_sf"/>
</dbReference>
<dbReference type="Pfam" id="PF03372">
    <property type="entry name" value="Exo_endo_phos"/>
    <property type="match status" value="1"/>
</dbReference>
<accession>A0AAV9E680</accession>
<reference evidence="2" key="1">
    <citation type="journal article" date="2023" name="Nat. Commun.">
        <title>Diploid and tetraploid genomes of Acorus and the evolution of monocots.</title>
        <authorList>
            <person name="Ma L."/>
            <person name="Liu K.W."/>
            <person name="Li Z."/>
            <person name="Hsiao Y.Y."/>
            <person name="Qi Y."/>
            <person name="Fu T."/>
            <person name="Tang G.D."/>
            <person name="Zhang D."/>
            <person name="Sun W.H."/>
            <person name="Liu D.K."/>
            <person name="Li Y."/>
            <person name="Chen G.Z."/>
            <person name="Liu X.D."/>
            <person name="Liao X.Y."/>
            <person name="Jiang Y.T."/>
            <person name="Yu X."/>
            <person name="Hao Y."/>
            <person name="Huang J."/>
            <person name="Zhao X.W."/>
            <person name="Ke S."/>
            <person name="Chen Y.Y."/>
            <person name="Wu W.L."/>
            <person name="Hsu J.L."/>
            <person name="Lin Y.F."/>
            <person name="Huang M.D."/>
            <person name="Li C.Y."/>
            <person name="Huang L."/>
            <person name="Wang Z.W."/>
            <person name="Zhao X."/>
            <person name="Zhong W.Y."/>
            <person name="Peng D.H."/>
            <person name="Ahmad S."/>
            <person name="Lan S."/>
            <person name="Zhang J.S."/>
            <person name="Tsai W.C."/>
            <person name="Van de Peer Y."/>
            <person name="Liu Z.J."/>
        </authorList>
    </citation>
    <scope>NUCLEOTIDE SEQUENCE</scope>
    <source>
        <strain evidence="2">CP</strain>
    </source>
</reference>
<dbReference type="PANTHER" id="PTHR19446">
    <property type="entry name" value="REVERSE TRANSCRIPTASES"/>
    <property type="match status" value="1"/>
</dbReference>
<sequence length="682" mass="76512">MGPQFSFCSILGTGHSGGLVACWEAKSEGVHCCRGQDQALYVVLSGLQSPDIVIAGIYGSPVSGIRNSLWEETSAVIGTGLPVLLAGDFNTILDACDKRGGLPFRVTSDVEDFRHWVNCGELLPLHHQGPPFTWSNNRQRPHRIWERLDRAFTSSAWQELFPNTAASVLPRTCSDHAPLLIDSSPPTPHGFKPFRFEQFWFQYPDLSDTVRQAWRMSSRASPMGQVQQKIHHTQRSLRSWNRHRVGDLRQQVDNANNSLNSLLSKEQAGSGSNVLDAQIRSNTHLVYALENQWEIFWAQRARDNWLRHGDQNTKYFQAKVQRRRSRNRISQIRSLEGVQITDPMQIRSHIADHFQNHWTSRDVDPTLIPNGLFPRQLSSSDAATLIKPFSAVEIEAAVKALPRNKAPGPDGLPGEFYQKLWPFICLDIIKAIQHFHHSANMPTSWGSTHVVLIPKKENPQTLKDFCPISICDTKYKIISKLLVSRMKTLLPDLIGAEQGAFVQGRSIHGHLLLVQDVLHALKVRRGKSALFAAKIDLASAYDSAEWPCLSRVLQLWGFPRQWIAWIHACVTQVRAAVLVNGSPTDWIPMGRGLRQGDPLSPHLFILVVEVLSGLLRQQWDLGSLFGYQPDARLNGQTIPSALTHTLFADDLLIVSTAKPDQCLLVRSALQQAHAMTGLCINW</sequence>
<evidence type="ECO:0000313" key="3">
    <source>
        <dbReference type="Proteomes" id="UP001180020"/>
    </source>
</evidence>
<dbReference type="Pfam" id="PF00078">
    <property type="entry name" value="RVT_1"/>
    <property type="match status" value="1"/>
</dbReference>
<dbReference type="PROSITE" id="PS50878">
    <property type="entry name" value="RT_POL"/>
    <property type="match status" value="1"/>
</dbReference>
<dbReference type="CDD" id="cd01650">
    <property type="entry name" value="RT_nLTR_like"/>
    <property type="match status" value="1"/>
</dbReference>
<organism evidence="2 3">
    <name type="scientific">Acorus calamus</name>
    <name type="common">Sweet flag</name>
    <dbReference type="NCBI Taxonomy" id="4465"/>
    <lineage>
        <taxon>Eukaryota</taxon>
        <taxon>Viridiplantae</taxon>
        <taxon>Streptophyta</taxon>
        <taxon>Embryophyta</taxon>
        <taxon>Tracheophyta</taxon>
        <taxon>Spermatophyta</taxon>
        <taxon>Magnoliopsida</taxon>
        <taxon>Liliopsida</taxon>
        <taxon>Acoraceae</taxon>
        <taxon>Acorus</taxon>
    </lineage>
</organism>
<feature type="domain" description="Reverse transcriptase" evidence="1">
    <location>
        <begin position="434"/>
        <end position="682"/>
    </location>
</feature>
<protein>
    <recommendedName>
        <fullName evidence="1">Reverse transcriptase domain-containing protein</fullName>
    </recommendedName>
</protein>
<dbReference type="InterPro" id="IPR036691">
    <property type="entry name" value="Endo/exonu/phosph_ase_sf"/>
</dbReference>
<dbReference type="SUPFAM" id="SSF56219">
    <property type="entry name" value="DNase I-like"/>
    <property type="match status" value="1"/>
</dbReference>
<gene>
    <name evidence="2" type="ORF">QJS10_CPA09g00565</name>
</gene>
<dbReference type="GO" id="GO:0003824">
    <property type="term" value="F:catalytic activity"/>
    <property type="evidence" value="ECO:0007669"/>
    <property type="project" value="InterPro"/>
</dbReference>
<proteinExistence type="predicted"/>
<keyword evidence="3" id="KW-1185">Reference proteome</keyword>
<dbReference type="EMBL" id="JAUJYO010000009">
    <property type="protein sequence ID" value="KAK1309261.1"/>
    <property type="molecule type" value="Genomic_DNA"/>
</dbReference>
<dbReference type="Proteomes" id="UP001180020">
    <property type="component" value="Unassembled WGS sequence"/>
</dbReference>
<evidence type="ECO:0000259" key="1">
    <source>
        <dbReference type="PROSITE" id="PS50878"/>
    </source>
</evidence>
<evidence type="ECO:0000313" key="2">
    <source>
        <dbReference type="EMBL" id="KAK1309261.1"/>
    </source>
</evidence>